<dbReference type="STRING" id="1120995.SAMN02745245_00459"/>
<dbReference type="InterPro" id="IPR000816">
    <property type="entry name" value="Peptidase_C15"/>
</dbReference>
<dbReference type="SUPFAM" id="SSF53182">
    <property type="entry name" value="Pyrrolidone carboxyl peptidase (pyroglutamate aminopeptidase)"/>
    <property type="match status" value="1"/>
</dbReference>
<evidence type="ECO:0000313" key="11">
    <source>
        <dbReference type="EMBL" id="SHH04962.1"/>
    </source>
</evidence>
<comment type="subcellular location">
    <subcellularLocation>
        <location evidence="3 9">Cytoplasm</location>
    </subcellularLocation>
</comment>
<dbReference type="OrthoDB" id="9779738at2"/>
<evidence type="ECO:0000256" key="4">
    <source>
        <dbReference type="ARBA" id="ARBA00006641"/>
    </source>
</evidence>
<sequence>MNLLITGFEPFDSETVNSGYEAIKLLPDKILDYNIIKLELPVIFEDSIDILIKAIENFNPSIVLCIGQAGGQANIIPERVAINIDDARIPDNKGMQPVDVPIFKDGENAYFSKLPIKKIVENLKSENIPADISNSAGTYVCNHIMYGLLYFINKNKEYNSIIGGFIHVPYLETQVVNKPNTPSMTTEEICRALKISIETIIKEPVKNIDTKKKSYFFDFSV</sequence>
<dbReference type="Proteomes" id="UP000184032">
    <property type="component" value="Unassembled WGS sequence"/>
</dbReference>
<protein>
    <recommendedName>
        <fullName evidence="9">Pyrrolidone-carboxylate peptidase</fullName>
        <ecNumber evidence="9">3.4.19.3</ecNumber>
    </recommendedName>
    <alternativeName>
        <fullName evidence="9">5-oxoprolyl-peptidase</fullName>
    </alternativeName>
    <alternativeName>
        <fullName evidence="9">Pyroglutamyl-peptidase I</fullName>
        <shortName evidence="9">PGP-I</shortName>
        <shortName evidence="9">Pyrase</shortName>
    </alternativeName>
</protein>
<feature type="active site" evidence="9">
    <location>
        <position position="78"/>
    </location>
</feature>
<dbReference type="GO" id="GO:0016920">
    <property type="term" value="F:pyroglutamyl-peptidase activity"/>
    <property type="evidence" value="ECO:0007669"/>
    <property type="project" value="UniProtKB-UniRule"/>
</dbReference>
<evidence type="ECO:0000256" key="3">
    <source>
        <dbReference type="ARBA" id="ARBA00004496"/>
    </source>
</evidence>
<dbReference type="InterPro" id="IPR016125">
    <property type="entry name" value="Peptidase_C15-like"/>
</dbReference>
<dbReference type="Pfam" id="PF01470">
    <property type="entry name" value="Peptidase_C15"/>
    <property type="match status" value="1"/>
</dbReference>
<reference evidence="11 12" key="1">
    <citation type="submission" date="2016-11" db="EMBL/GenBank/DDBJ databases">
        <authorList>
            <person name="Jaros S."/>
            <person name="Januszkiewicz K."/>
            <person name="Wedrychowicz H."/>
        </authorList>
    </citation>
    <scope>NUCLEOTIDE SEQUENCE [LARGE SCALE GENOMIC DNA]</scope>
    <source>
        <strain evidence="11 12">DSM 21120</strain>
    </source>
</reference>
<dbReference type="RefSeq" id="WP_073183312.1">
    <property type="nucleotide sequence ID" value="NZ_FQXI01000001.1"/>
</dbReference>
<dbReference type="EC" id="3.4.19.3" evidence="9"/>
<dbReference type="AlphaFoldDB" id="A0A1M5PTD1"/>
<keyword evidence="6 9" id="KW-0645">Protease</keyword>
<evidence type="ECO:0000256" key="2">
    <source>
        <dbReference type="ARBA" id="ARBA00002280"/>
    </source>
</evidence>
<dbReference type="CDD" id="cd00501">
    <property type="entry name" value="Peptidase_C15"/>
    <property type="match status" value="1"/>
</dbReference>
<evidence type="ECO:0000256" key="8">
    <source>
        <dbReference type="ARBA" id="ARBA00022807"/>
    </source>
</evidence>
<dbReference type="PIRSF" id="PIRSF015592">
    <property type="entry name" value="Prld-crbxl_pptds"/>
    <property type="match status" value="1"/>
</dbReference>
<evidence type="ECO:0000256" key="6">
    <source>
        <dbReference type="ARBA" id="ARBA00022670"/>
    </source>
</evidence>
<dbReference type="PANTHER" id="PTHR23402">
    <property type="entry name" value="PROTEASE FAMILY C15 PYROGLUTAMYL-PEPTIDASE I-RELATED"/>
    <property type="match status" value="1"/>
</dbReference>
<dbReference type="FunFam" id="3.40.630.20:FF:000001">
    <property type="entry name" value="Pyrrolidone-carboxylate peptidase"/>
    <property type="match status" value="1"/>
</dbReference>
<dbReference type="Gene3D" id="3.40.630.20">
    <property type="entry name" value="Peptidase C15, pyroglutamyl peptidase I-like"/>
    <property type="match status" value="1"/>
</dbReference>
<comment type="function">
    <text evidence="2 9">Removes 5-oxoproline from various penultimate amino acid residues except L-proline.</text>
</comment>
<evidence type="ECO:0000256" key="10">
    <source>
        <dbReference type="PROSITE-ProRule" id="PRU10077"/>
    </source>
</evidence>
<dbReference type="InterPro" id="IPR029762">
    <property type="entry name" value="PGP-I_bact-type"/>
</dbReference>
<keyword evidence="12" id="KW-1185">Reference proteome</keyword>
<evidence type="ECO:0000313" key="12">
    <source>
        <dbReference type="Proteomes" id="UP000184032"/>
    </source>
</evidence>
<evidence type="ECO:0000256" key="1">
    <source>
        <dbReference type="ARBA" id="ARBA00001770"/>
    </source>
</evidence>
<comment type="catalytic activity">
    <reaction evidence="1 9 10">
        <text>Release of an N-terminal pyroglutamyl group from a polypeptide, the second amino acid generally not being Pro.</text>
        <dbReference type="EC" id="3.4.19.3"/>
    </reaction>
</comment>
<dbReference type="HAMAP" id="MF_00417">
    <property type="entry name" value="Pyrrolid_peptidase"/>
    <property type="match status" value="1"/>
</dbReference>
<evidence type="ECO:0000256" key="7">
    <source>
        <dbReference type="ARBA" id="ARBA00022801"/>
    </source>
</evidence>
<dbReference type="InterPro" id="IPR033694">
    <property type="entry name" value="PGPEP1_Cys_AS"/>
</dbReference>
<dbReference type="GO" id="GO:0005829">
    <property type="term" value="C:cytosol"/>
    <property type="evidence" value="ECO:0007669"/>
    <property type="project" value="InterPro"/>
</dbReference>
<feature type="active site" evidence="9 10">
    <location>
        <position position="141"/>
    </location>
</feature>
<proteinExistence type="inferred from homology"/>
<gene>
    <name evidence="9" type="primary">pcp</name>
    <name evidence="11" type="ORF">SAMN02745245_00459</name>
</gene>
<keyword evidence="5 9" id="KW-0963">Cytoplasm</keyword>
<dbReference type="InterPro" id="IPR036440">
    <property type="entry name" value="Peptidase_C15-like_sf"/>
</dbReference>
<dbReference type="GO" id="GO:0006508">
    <property type="term" value="P:proteolysis"/>
    <property type="evidence" value="ECO:0007669"/>
    <property type="project" value="UniProtKB-KW"/>
</dbReference>
<dbReference type="PANTHER" id="PTHR23402:SF1">
    <property type="entry name" value="PYROGLUTAMYL-PEPTIDASE I"/>
    <property type="match status" value="1"/>
</dbReference>
<dbReference type="NCBIfam" id="TIGR00504">
    <property type="entry name" value="pyro_pdase"/>
    <property type="match status" value="1"/>
</dbReference>
<accession>A0A1M5PTD1</accession>
<keyword evidence="7 9" id="KW-0378">Hydrolase</keyword>
<dbReference type="PROSITE" id="PS01334">
    <property type="entry name" value="PYRASE_CYS"/>
    <property type="match status" value="1"/>
</dbReference>
<dbReference type="PRINTS" id="PR00706">
    <property type="entry name" value="PYROGLUPTASE"/>
</dbReference>
<comment type="similarity">
    <text evidence="4 9">Belongs to the peptidase C15 family.</text>
</comment>
<evidence type="ECO:0000256" key="9">
    <source>
        <dbReference type="HAMAP-Rule" id="MF_00417"/>
    </source>
</evidence>
<keyword evidence="8 9" id="KW-0788">Thiol protease</keyword>
<dbReference type="EMBL" id="FQXI01000001">
    <property type="protein sequence ID" value="SHH04962.1"/>
    <property type="molecule type" value="Genomic_DNA"/>
</dbReference>
<evidence type="ECO:0000256" key="5">
    <source>
        <dbReference type="ARBA" id="ARBA00022490"/>
    </source>
</evidence>
<dbReference type="NCBIfam" id="NF009676">
    <property type="entry name" value="PRK13197.1"/>
    <property type="match status" value="1"/>
</dbReference>
<name>A0A1M5PTD1_9FIRM</name>
<comment type="subunit">
    <text evidence="9">Homotetramer.</text>
</comment>
<organism evidence="11 12">
    <name type="scientific">Anaerosphaera aminiphila DSM 21120</name>
    <dbReference type="NCBI Taxonomy" id="1120995"/>
    <lineage>
        <taxon>Bacteria</taxon>
        <taxon>Bacillati</taxon>
        <taxon>Bacillota</taxon>
        <taxon>Tissierellia</taxon>
        <taxon>Tissierellales</taxon>
        <taxon>Peptoniphilaceae</taxon>
        <taxon>Anaerosphaera</taxon>
    </lineage>
</organism>
<feature type="active site" evidence="9">
    <location>
        <position position="167"/>
    </location>
</feature>